<dbReference type="GO" id="GO:0000160">
    <property type="term" value="P:phosphorelay signal transduction system"/>
    <property type="evidence" value="ECO:0007669"/>
    <property type="project" value="UniProtKB-KW"/>
</dbReference>
<gene>
    <name evidence="11" type="ORF">GU336_02750</name>
</gene>
<dbReference type="GO" id="GO:0043565">
    <property type="term" value="F:sequence-specific DNA binding"/>
    <property type="evidence" value="ECO:0007669"/>
    <property type="project" value="InterPro"/>
</dbReference>
<evidence type="ECO:0000256" key="6">
    <source>
        <dbReference type="ARBA" id="ARBA00023125"/>
    </source>
</evidence>
<dbReference type="SUPFAM" id="SSF52172">
    <property type="entry name" value="CheY-like"/>
    <property type="match status" value="1"/>
</dbReference>
<dbReference type="SMART" id="SM00342">
    <property type="entry name" value="HTH_ARAC"/>
    <property type="match status" value="1"/>
</dbReference>
<dbReference type="PROSITE" id="PS50110">
    <property type="entry name" value="RESPONSE_REGULATORY"/>
    <property type="match status" value="1"/>
</dbReference>
<dbReference type="RefSeq" id="WP_167838418.1">
    <property type="nucleotide sequence ID" value="NZ_CBCPKB010000013.1"/>
</dbReference>
<dbReference type="InterPro" id="IPR018060">
    <property type="entry name" value="HTH_AraC"/>
</dbReference>
<keyword evidence="6" id="KW-0238">DNA-binding</keyword>
<dbReference type="GO" id="GO:0005737">
    <property type="term" value="C:cytoplasm"/>
    <property type="evidence" value="ECO:0007669"/>
    <property type="project" value="UniProtKB-SubCell"/>
</dbReference>
<evidence type="ECO:0000256" key="4">
    <source>
        <dbReference type="ARBA" id="ARBA00023012"/>
    </source>
</evidence>
<dbReference type="InterPro" id="IPR011006">
    <property type="entry name" value="CheY-like_superfamily"/>
</dbReference>
<dbReference type="Pfam" id="PF12833">
    <property type="entry name" value="HTH_18"/>
    <property type="match status" value="1"/>
</dbReference>
<dbReference type="EMBL" id="CP047616">
    <property type="protein sequence ID" value="QIW53157.1"/>
    <property type="molecule type" value="Genomic_DNA"/>
</dbReference>
<dbReference type="InterPro" id="IPR041522">
    <property type="entry name" value="CdaR_GGDEF"/>
</dbReference>
<feature type="domain" description="Response regulatory" evidence="10">
    <location>
        <begin position="5"/>
        <end position="124"/>
    </location>
</feature>
<evidence type="ECO:0000256" key="5">
    <source>
        <dbReference type="ARBA" id="ARBA00023015"/>
    </source>
</evidence>
<feature type="modified residue" description="4-aspartylphosphate" evidence="8">
    <location>
        <position position="59"/>
    </location>
</feature>
<evidence type="ECO:0000256" key="2">
    <source>
        <dbReference type="ARBA" id="ARBA00022490"/>
    </source>
</evidence>
<evidence type="ECO:0000259" key="9">
    <source>
        <dbReference type="PROSITE" id="PS01124"/>
    </source>
</evidence>
<keyword evidence="7" id="KW-0804">Transcription</keyword>
<evidence type="ECO:0000256" key="8">
    <source>
        <dbReference type="PROSITE-ProRule" id="PRU00169"/>
    </source>
</evidence>
<dbReference type="InterPro" id="IPR051552">
    <property type="entry name" value="HptR"/>
</dbReference>
<dbReference type="SUPFAM" id="SSF46689">
    <property type="entry name" value="Homeodomain-like"/>
    <property type="match status" value="1"/>
</dbReference>
<organism evidence="11 12">
    <name type="scientific">Pseudolactococcus raffinolactis</name>
    <dbReference type="NCBI Taxonomy" id="1366"/>
    <lineage>
        <taxon>Bacteria</taxon>
        <taxon>Bacillati</taxon>
        <taxon>Bacillota</taxon>
        <taxon>Bacilli</taxon>
        <taxon>Lactobacillales</taxon>
        <taxon>Streptococcaceae</taxon>
        <taxon>Pseudolactococcus</taxon>
    </lineage>
</organism>
<dbReference type="PANTHER" id="PTHR42713">
    <property type="entry name" value="HISTIDINE KINASE-RELATED"/>
    <property type="match status" value="1"/>
</dbReference>
<dbReference type="SMART" id="SM00448">
    <property type="entry name" value="REC"/>
    <property type="match status" value="1"/>
</dbReference>
<dbReference type="PROSITE" id="PS01124">
    <property type="entry name" value="HTH_ARAC_FAMILY_2"/>
    <property type="match status" value="1"/>
</dbReference>
<comment type="subcellular location">
    <subcellularLocation>
        <location evidence="1">Cytoplasm</location>
    </subcellularLocation>
</comment>
<evidence type="ECO:0000313" key="11">
    <source>
        <dbReference type="EMBL" id="QIW53157.1"/>
    </source>
</evidence>
<keyword evidence="5" id="KW-0805">Transcription regulation</keyword>
<keyword evidence="2" id="KW-0963">Cytoplasm</keyword>
<dbReference type="PANTHER" id="PTHR42713:SF3">
    <property type="entry name" value="TRANSCRIPTIONAL REGULATORY PROTEIN HPTR"/>
    <property type="match status" value="1"/>
</dbReference>
<dbReference type="GO" id="GO:0003700">
    <property type="term" value="F:DNA-binding transcription factor activity"/>
    <property type="evidence" value="ECO:0007669"/>
    <property type="project" value="InterPro"/>
</dbReference>
<feature type="domain" description="HTH araC/xylS-type" evidence="9">
    <location>
        <begin position="303"/>
        <end position="402"/>
    </location>
</feature>
<dbReference type="InterPro" id="IPR001789">
    <property type="entry name" value="Sig_transdc_resp-reg_receiver"/>
</dbReference>
<protein>
    <submittedName>
        <fullName evidence="11">Response regulator</fullName>
    </submittedName>
</protein>
<evidence type="ECO:0000256" key="3">
    <source>
        <dbReference type="ARBA" id="ARBA00022553"/>
    </source>
</evidence>
<dbReference type="InterPro" id="IPR009057">
    <property type="entry name" value="Homeodomain-like_sf"/>
</dbReference>
<dbReference type="AlphaFoldDB" id="A0A6H0UE77"/>
<evidence type="ECO:0000256" key="1">
    <source>
        <dbReference type="ARBA" id="ARBA00004496"/>
    </source>
</evidence>
<evidence type="ECO:0000256" key="7">
    <source>
        <dbReference type="ARBA" id="ARBA00023163"/>
    </source>
</evidence>
<keyword evidence="3 8" id="KW-0597">Phosphoprotein</keyword>
<evidence type="ECO:0000259" key="10">
    <source>
        <dbReference type="PROSITE" id="PS50110"/>
    </source>
</evidence>
<dbReference type="Pfam" id="PF17853">
    <property type="entry name" value="GGDEF_2"/>
    <property type="match status" value="1"/>
</dbReference>
<sequence>MTKYKLYIVEDEHLIRESLKKQIRELEKKYLIELVGEAGDGEIALPEILALQPDILLIDIQMPFMTGIELSAEVRKSLPQISIIFISGFDDFSYAKAAIHLQVVEYLLKPIRNHELEQTLQKVMNGLAEKKDKKHERHEQSQVLEIEVKKNLYLNQVFKGEINTSQAISDGADFGCDMRGKKYQVILASNFVNQTFNDYAAFKDKLHGLFSENPALIFSSISSRYIKILLFNLTETELIEMGNTVTTTLISALEATNPITVGIGKVVNRISEIPASYESAQNCLLSNRQIANSSLGKYDEVIQPVLEYIDQNYANFDMSLQDVVKLTNTSSSRFSTIFRLAMGKTFIDYLTMIRIEQSKKLLRDTNASISEIATRVGYYDSNYFSAVFKRKEMISPRIYRSSFRK</sequence>
<dbReference type="Proteomes" id="UP000501945">
    <property type="component" value="Chromosome"/>
</dbReference>
<dbReference type="Gene3D" id="3.40.50.2300">
    <property type="match status" value="1"/>
</dbReference>
<reference evidence="11 12" key="1">
    <citation type="submission" date="2019-12" db="EMBL/GenBank/DDBJ databases">
        <title>Whole genome sequences of Lactococcus raffinolactis strains isolated from sewage.</title>
        <authorList>
            <person name="Ybazeta G."/>
            <person name="Ross M."/>
            <person name="Brabant-Kirwan D."/>
            <person name="Saleh M."/>
            <person name="Dillon J.A."/>
            <person name="Splinter K."/>
            <person name="Nokhbeh R."/>
        </authorList>
    </citation>
    <scope>NUCLEOTIDE SEQUENCE [LARGE SCALE GENOMIC DNA]</scope>
    <source>
        <strain evidence="11 12">Lr_19_5</strain>
    </source>
</reference>
<proteinExistence type="predicted"/>
<dbReference type="Pfam" id="PF00072">
    <property type="entry name" value="Response_reg"/>
    <property type="match status" value="1"/>
</dbReference>
<dbReference type="CDD" id="cd17536">
    <property type="entry name" value="REC_YesN-like"/>
    <property type="match status" value="1"/>
</dbReference>
<keyword evidence="4" id="KW-0902">Two-component regulatory system</keyword>
<evidence type="ECO:0000313" key="12">
    <source>
        <dbReference type="Proteomes" id="UP000501945"/>
    </source>
</evidence>
<dbReference type="Gene3D" id="1.10.10.60">
    <property type="entry name" value="Homeodomain-like"/>
    <property type="match status" value="2"/>
</dbReference>
<name>A0A6H0UE77_9LACT</name>
<accession>A0A6H0UE77</accession>